<dbReference type="AlphaFoldDB" id="A0A5B8FG41"/>
<evidence type="ECO:0000256" key="5">
    <source>
        <dbReference type="RuleBase" id="RU000356"/>
    </source>
</evidence>
<dbReference type="InterPro" id="IPR000971">
    <property type="entry name" value="Globin"/>
</dbReference>
<dbReference type="GO" id="GO:0046872">
    <property type="term" value="F:metal ion binding"/>
    <property type="evidence" value="ECO:0007669"/>
    <property type="project" value="UniProtKB-KW"/>
</dbReference>
<dbReference type="PANTHER" id="PTHR43396:SF3">
    <property type="entry name" value="FLAVOHEMOPROTEIN"/>
    <property type="match status" value="1"/>
</dbReference>
<dbReference type="OrthoDB" id="3213438at2"/>
<keyword evidence="7" id="KW-0675">Receptor</keyword>
<keyword evidence="4" id="KW-0408">Iron</keyword>
<gene>
    <name evidence="7" type="ORF">FDP22_00410</name>
</gene>
<evidence type="ECO:0000256" key="4">
    <source>
        <dbReference type="ARBA" id="ARBA00023004"/>
    </source>
</evidence>
<keyword evidence="5" id="KW-0813">Transport</keyword>
<protein>
    <submittedName>
        <fullName evidence="7">Hemin receptor</fullName>
    </submittedName>
</protein>
<evidence type="ECO:0000256" key="2">
    <source>
        <dbReference type="ARBA" id="ARBA00022621"/>
    </source>
</evidence>
<evidence type="ECO:0000313" key="7">
    <source>
        <dbReference type="EMBL" id="QDL90388.1"/>
    </source>
</evidence>
<keyword evidence="2 5" id="KW-0561">Oxygen transport</keyword>
<feature type="domain" description="Globin" evidence="6">
    <location>
        <begin position="1"/>
        <end position="134"/>
    </location>
</feature>
<evidence type="ECO:0000259" key="6">
    <source>
        <dbReference type="PROSITE" id="PS01033"/>
    </source>
</evidence>
<organism evidence="7 8">
    <name type="scientific">Paroceanicella profunda</name>
    <dbReference type="NCBI Taxonomy" id="2579971"/>
    <lineage>
        <taxon>Bacteria</taxon>
        <taxon>Pseudomonadati</taxon>
        <taxon>Pseudomonadota</taxon>
        <taxon>Alphaproteobacteria</taxon>
        <taxon>Rhodobacterales</taxon>
        <taxon>Paracoccaceae</taxon>
        <taxon>Paroceanicella</taxon>
    </lineage>
</organism>
<dbReference type="GO" id="GO:0020037">
    <property type="term" value="F:heme binding"/>
    <property type="evidence" value="ECO:0007669"/>
    <property type="project" value="InterPro"/>
</dbReference>
<dbReference type="InterPro" id="IPR012292">
    <property type="entry name" value="Globin/Proto"/>
</dbReference>
<comment type="similarity">
    <text evidence="5">Belongs to the globin family.</text>
</comment>
<keyword evidence="3" id="KW-0479">Metal-binding</keyword>
<dbReference type="InterPro" id="IPR009050">
    <property type="entry name" value="Globin-like_sf"/>
</dbReference>
<dbReference type="PANTHER" id="PTHR43396">
    <property type="entry name" value="FLAVOHEMOPROTEIN"/>
    <property type="match status" value="1"/>
</dbReference>
<accession>A0A5B8FG41</accession>
<dbReference type="RefSeq" id="WP_138577348.1">
    <property type="nucleotide sequence ID" value="NZ_CP040818.1"/>
</dbReference>
<proteinExistence type="inferred from homology"/>
<reference evidence="7 8" key="1">
    <citation type="submission" date="2019-06" db="EMBL/GenBank/DDBJ databases">
        <title>Genome sequence of Rhodobacteraceae bacterium D4M1.</title>
        <authorList>
            <person name="Cao J."/>
        </authorList>
    </citation>
    <scope>NUCLEOTIDE SEQUENCE [LARGE SCALE GENOMIC DNA]</scope>
    <source>
        <strain evidence="7 8">D4M1</strain>
    </source>
</reference>
<dbReference type="GO" id="GO:0005344">
    <property type="term" value="F:oxygen carrier activity"/>
    <property type="evidence" value="ECO:0007669"/>
    <property type="project" value="UniProtKB-KW"/>
</dbReference>
<dbReference type="EMBL" id="CP040818">
    <property type="protein sequence ID" value="QDL90388.1"/>
    <property type="molecule type" value="Genomic_DNA"/>
</dbReference>
<evidence type="ECO:0000313" key="8">
    <source>
        <dbReference type="Proteomes" id="UP000305888"/>
    </source>
</evidence>
<dbReference type="PROSITE" id="PS01033">
    <property type="entry name" value="GLOBIN"/>
    <property type="match status" value="1"/>
</dbReference>
<dbReference type="GO" id="GO:0071500">
    <property type="term" value="P:cellular response to nitrosative stress"/>
    <property type="evidence" value="ECO:0007669"/>
    <property type="project" value="TreeGrafter"/>
</dbReference>
<dbReference type="SUPFAM" id="SSF46458">
    <property type="entry name" value="Globin-like"/>
    <property type="match status" value="1"/>
</dbReference>
<dbReference type="Pfam" id="PF00042">
    <property type="entry name" value="Globin"/>
    <property type="match status" value="1"/>
</dbReference>
<sequence length="139" mass="15420">MTPQMIADIQSSWLAALAAPGDITAVFYDRLFATAPQVRPLSRNNLALQRLKLADTLATVVEELDNFERLRGTVADLGRRHVRYGARPEHYAAVGEALIWALERHLGPDFTDDARNAWTEAIRLLVGIMIDATRAAPAR</sequence>
<dbReference type="KEGG" id="ppru:FDP22_00410"/>
<dbReference type="Gene3D" id="1.10.490.10">
    <property type="entry name" value="Globins"/>
    <property type="match status" value="1"/>
</dbReference>
<name>A0A5B8FG41_9RHOB</name>
<keyword evidence="8" id="KW-1185">Reference proteome</keyword>
<dbReference type="GO" id="GO:0071949">
    <property type="term" value="F:FAD binding"/>
    <property type="evidence" value="ECO:0007669"/>
    <property type="project" value="TreeGrafter"/>
</dbReference>
<keyword evidence="1 5" id="KW-0349">Heme</keyword>
<dbReference type="Proteomes" id="UP000305888">
    <property type="component" value="Chromosome"/>
</dbReference>
<evidence type="ECO:0000256" key="3">
    <source>
        <dbReference type="ARBA" id="ARBA00022723"/>
    </source>
</evidence>
<dbReference type="GO" id="GO:0019825">
    <property type="term" value="F:oxygen binding"/>
    <property type="evidence" value="ECO:0007669"/>
    <property type="project" value="InterPro"/>
</dbReference>
<evidence type="ECO:0000256" key="1">
    <source>
        <dbReference type="ARBA" id="ARBA00022617"/>
    </source>
</evidence>
<dbReference type="GO" id="GO:0008941">
    <property type="term" value="F:nitric oxide dioxygenase NAD(P)H activity"/>
    <property type="evidence" value="ECO:0007669"/>
    <property type="project" value="TreeGrafter"/>
</dbReference>
<dbReference type="GO" id="GO:0046210">
    <property type="term" value="P:nitric oxide catabolic process"/>
    <property type="evidence" value="ECO:0007669"/>
    <property type="project" value="TreeGrafter"/>
</dbReference>